<dbReference type="EMBL" id="JBHSCQ010000005">
    <property type="protein sequence ID" value="MFC4264978.1"/>
    <property type="molecule type" value="Genomic_DNA"/>
</dbReference>
<feature type="transmembrane region" description="Helical" evidence="1">
    <location>
        <begin position="83"/>
        <end position="106"/>
    </location>
</feature>
<proteinExistence type="predicted"/>
<evidence type="ECO:0000313" key="3">
    <source>
        <dbReference type="Proteomes" id="UP001595773"/>
    </source>
</evidence>
<evidence type="ECO:0000313" key="2">
    <source>
        <dbReference type="EMBL" id="MFC4264978.1"/>
    </source>
</evidence>
<gene>
    <name evidence="2" type="ORF">ACFOW9_05120</name>
</gene>
<organism evidence="2 3">
    <name type="scientific">Arthrobacter cryoconiti</name>
    <dbReference type="NCBI Taxonomy" id="748907"/>
    <lineage>
        <taxon>Bacteria</taxon>
        <taxon>Bacillati</taxon>
        <taxon>Actinomycetota</taxon>
        <taxon>Actinomycetes</taxon>
        <taxon>Micrococcales</taxon>
        <taxon>Micrococcaceae</taxon>
        <taxon>Arthrobacter</taxon>
    </lineage>
</organism>
<accession>A0ABV8QYR0</accession>
<sequence>MALPAIAERAVSVSQSGVRRGFRTQARLCAAVAIISVAAHLWMAWEHRLMPWESAAMVLMAAICLPCAIGVWRDGSERGVRWLFLMALVMVAWHTAVVLAPVSMAGHGHGGMPNMDMAMPVTVPGTGAGAMLAIIALELAVAALAAGSLRRVRINASADAGA</sequence>
<feature type="transmembrane region" description="Helical" evidence="1">
    <location>
        <begin position="126"/>
        <end position="146"/>
    </location>
</feature>
<keyword evidence="3" id="KW-1185">Reference proteome</keyword>
<dbReference type="RefSeq" id="WP_230066600.1">
    <property type="nucleotide sequence ID" value="NZ_BAABLL010000019.1"/>
</dbReference>
<keyword evidence="1" id="KW-1133">Transmembrane helix</keyword>
<evidence type="ECO:0000256" key="1">
    <source>
        <dbReference type="SAM" id="Phobius"/>
    </source>
</evidence>
<name>A0ABV8QYR0_9MICC</name>
<keyword evidence="1" id="KW-0812">Transmembrane</keyword>
<feature type="transmembrane region" description="Helical" evidence="1">
    <location>
        <begin position="28"/>
        <end position="45"/>
    </location>
</feature>
<dbReference type="Proteomes" id="UP001595773">
    <property type="component" value="Unassembled WGS sequence"/>
</dbReference>
<comment type="caution">
    <text evidence="2">The sequence shown here is derived from an EMBL/GenBank/DDBJ whole genome shotgun (WGS) entry which is preliminary data.</text>
</comment>
<keyword evidence="1" id="KW-0472">Membrane</keyword>
<feature type="transmembrane region" description="Helical" evidence="1">
    <location>
        <begin position="51"/>
        <end position="71"/>
    </location>
</feature>
<reference evidence="3" key="1">
    <citation type="journal article" date="2019" name="Int. J. Syst. Evol. Microbiol.">
        <title>The Global Catalogue of Microorganisms (GCM) 10K type strain sequencing project: providing services to taxonomists for standard genome sequencing and annotation.</title>
        <authorList>
            <consortium name="The Broad Institute Genomics Platform"/>
            <consortium name="The Broad Institute Genome Sequencing Center for Infectious Disease"/>
            <person name="Wu L."/>
            <person name="Ma J."/>
        </authorList>
    </citation>
    <scope>NUCLEOTIDE SEQUENCE [LARGE SCALE GENOMIC DNA]</scope>
    <source>
        <strain evidence="3">CGMCC 1.10698</strain>
    </source>
</reference>
<protein>
    <submittedName>
        <fullName evidence="2">Uncharacterized protein</fullName>
    </submittedName>
</protein>